<evidence type="ECO:0000259" key="4">
    <source>
        <dbReference type="Pfam" id="PF00155"/>
    </source>
</evidence>
<dbReference type="Gene3D" id="3.90.1150.10">
    <property type="entry name" value="Aspartate Aminotransferase, domain 1"/>
    <property type="match status" value="1"/>
</dbReference>
<accession>A0A2D3WGC4</accession>
<dbReference type="GO" id="GO:0008483">
    <property type="term" value="F:transaminase activity"/>
    <property type="evidence" value="ECO:0007669"/>
    <property type="project" value="UniProtKB-KW"/>
</dbReference>
<dbReference type="InterPro" id="IPR015421">
    <property type="entry name" value="PyrdxlP-dep_Trfase_major"/>
</dbReference>
<evidence type="ECO:0000256" key="1">
    <source>
        <dbReference type="ARBA" id="ARBA00001933"/>
    </source>
</evidence>
<dbReference type="Gene3D" id="3.40.640.10">
    <property type="entry name" value="Type I PLP-dependent aspartate aminotransferase-like (Major domain)"/>
    <property type="match status" value="1"/>
</dbReference>
<dbReference type="PANTHER" id="PTHR42832">
    <property type="entry name" value="AMINO ACID AMINOTRANSFERASE"/>
    <property type="match status" value="1"/>
</dbReference>
<proteinExistence type="predicted"/>
<evidence type="ECO:0000256" key="2">
    <source>
        <dbReference type="ARBA" id="ARBA00022576"/>
    </source>
</evidence>
<dbReference type="SUPFAM" id="SSF53383">
    <property type="entry name" value="PLP-dependent transferases"/>
    <property type="match status" value="1"/>
</dbReference>
<feature type="domain" description="Aminotransferase class I/classII large" evidence="4">
    <location>
        <begin position="26"/>
        <end position="355"/>
    </location>
</feature>
<dbReference type="EMBL" id="DLUG01000005">
    <property type="protein sequence ID" value="DAB37336.1"/>
    <property type="molecule type" value="Genomic_DNA"/>
</dbReference>
<keyword evidence="3" id="KW-0808">Transferase</keyword>
<dbReference type="InterPro" id="IPR050881">
    <property type="entry name" value="LL-DAP_aminotransferase"/>
</dbReference>
<dbReference type="STRING" id="366522.GCA_001548055_02199"/>
<evidence type="ECO:0000313" key="5">
    <source>
        <dbReference type="EMBL" id="DAB37336.1"/>
    </source>
</evidence>
<dbReference type="CDD" id="cd00609">
    <property type="entry name" value="AAT_like"/>
    <property type="match status" value="1"/>
</dbReference>
<dbReference type="Pfam" id="PF00155">
    <property type="entry name" value="Aminotran_1_2"/>
    <property type="match status" value="1"/>
</dbReference>
<comment type="cofactor">
    <cofactor evidence="1">
        <name>pyridoxal 5'-phosphate</name>
        <dbReference type="ChEBI" id="CHEBI:597326"/>
    </cofactor>
</comment>
<dbReference type="AlphaFoldDB" id="A0A2D3WGC4"/>
<sequence length="376" mass="42173">MHFEPYPFEKLSALLNDVTPNPQYEAVNLTIGEPQFETPMFIQNALKENSALLNKYPKSSGEGYVTEAQRTFVQKRFGVALKESELLCTFGTREVLFNFPQYLLHDKPNPVMAYTNPFYQIYEGAAIASRAKVVHLNLTKENAFKPDITLPQLKEADLIILNFPNNPTTSTLSLDELGEWVKFALKYDIVLLNDECYSEIYVDEKPVSLLEASLHVGNESFKNVLVINSISKRSSAPGLRSGFIAGDEKILSGYMKYRTYIGAGIPLPLQKASAAAWNDMAHVEITRQEYAKNLRLAEAILGIDAIASTFYVWLHVGDDLGFTCKLYQEKNIKVLPGRFLGRGGMGDGFVRIALVENSTKTETILKEIRDFMATSK</sequence>
<dbReference type="PANTHER" id="PTHR42832:SF3">
    <property type="entry name" value="L-GLUTAMINE--4-(METHYLSULFANYL)-2-OXOBUTANOATE AMINOTRANSFERASE"/>
    <property type="match status" value="1"/>
</dbReference>
<dbReference type="GO" id="GO:0030170">
    <property type="term" value="F:pyridoxal phosphate binding"/>
    <property type="evidence" value="ECO:0007669"/>
    <property type="project" value="InterPro"/>
</dbReference>
<evidence type="ECO:0000256" key="3">
    <source>
        <dbReference type="ARBA" id="ARBA00022679"/>
    </source>
</evidence>
<dbReference type="NCBIfam" id="NF004494">
    <property type="entry name" value="PRK05839.1"/>
    <property type="match status" value="1"/>
</dbReference>
<protein>
    <recommendedName>
        <fullName evidence="4">Aminotransferase class I/classII large domain-containing protein</fullName>
    </recommendedName>
</protein>
<name>A0A2D3WGC4_9BACT</name>
<dbReference type="InterPro" id="IPR015422">
    <property type="entry name" value="PyrdxlP-dep_Trfase_small"/>
</dbReference>
<evidence type="ECO:0000313" key="6">
    <source>
        <dbReference type="Proteomes" id="UP000231638"/>
    </source>
</evidence>
<comment type="caution">
    <text evidence="5">The sequence shown here is derived from an EMBL/GenBank/DDBJ whole genome shotgun (WGS) entry which is preliminary data.</text>
</comment>
<dbReference type="Proteomes" id="UP000231638">
    <property type="component" value="Unassembled WGS sequence"/>
</dbReference>
<keyword evidence="2" id="KW-0032">Aminotransferase</keyword>
<dbReference type="InterPro" id="IPR004839">
    <property type="entry name" value="Aminotransferase_I/II_large"/>
</dbReference>
<reference evidence="5 6" key="1">
    <citation type="journal article" date="2017" name="Front. Microbiol.">
        <title>Comparative Genomic Analysis of the Class Epsilonproteobacteria and Proposed Reclassification to Epsilonbacteraeota (phyl. nov.).</title>
        <authorList>
            <person name="Waite D.W."/>
            <person name="Vanwonterghem I."/>
            <person name="Rinke C."/>
            <person name="Parks D.H."/>
            <person name="Zhang Y."/>
            <person name="Takai K."/>
            <person name="Sievert S.M."/>
            <person name="Simon J."/>
            <person name="Campbell B.J."/>
            <person name="Hanson T.E."/>
            <person name="Woyke T."/>
            <person name="Klotz M.G."/>
            <person name="Hugenholtz P."/>
        </authorList>
    </citation>
    <scope>NUCLEOTIDE SEQUENCE [LARGE SCALE GENOMIC DNA]</scope>
    <source>
        <strain evidence="5">UBA11420</strain>
    </source>
</reference>
<organism evidence="5 6">
    <name type="scientific">Sulfurospirillum cavolei</name>
    <dbReference type="NCBI Taxonomy" id="366522"/>
    <lineage>
        <taxon>Bacteria</taxon>
        <taxon>Pseudomonadati</taxon>
        <taxon>Campylobacterota</taxon>
        <taxon>Epsilonproteobacteria</taxon>
        <taxon>Campylobacterales</taxon>
        <taxon>Sulfurospirillaceae</taxon>
        <taxon>Sulfurospirillum</taxon>
    </lineage>
</organism>
<dbReference type="InterPro" id="IPR015424">
    <property type="entry name" value="PyrdxlP-dep_Trfase"/>
</dbReference>
<gene>
    <name evidence="5" type="ORF">CFH80_00160</name>
</gene>